<evidence type="ECO:0000313" key="3">
    <source>
        <dbReference type="Proteomes" id="UP000238823"/>
    </source>
</evidence>
<reference evidence="2 3" key="1">
    <citation type="submission" date="2018-03" db="EMBL/GenBank/DDBJ databases">
        <title>Draft Genome Sequences of the Obligatory Marine Myxobacteria Enhygromyxa salina SWB007.</title>
        <authorList>
            <person name="Poehlein A."/>
            <person name="Moghaddam J.A."/>
            <person name="Harms H."/>
            <person name="Alanjari M."/>
            <person name="Koenig G.M."/>
            <person name="Daniel R."/>
            <person name="Schaeberle T.F."/>
        </authorList>
    </citation>
    <scope>NUCLEOTIDE SEQUENCE [LARGE SCALE GENOMIC DNA]</scope>
    <source>
        <strain evidence="2 3">SWB007</strain>
    </source>
</reference>
<dbReference type="Proteomes" id="UP000238823">
    <property type="component" value="Unassembled WGS sequence"/>
</dbReference>
<protein>
    <recommendedName>
        <fullName evidence="4">Lipoprotein</fullName>
    </recommendedName>
</protein>
<dbReference type="AlphaFoldDB" id="A0A2S9YP76"/>
<sequence length="154" mass="16934">MSKLRALLVVLIVALFSVGCRGDVGASASSAAARDGAMTNEQVRDWYNAQVATIPEQNQAWLAEGLSAELRAQRAYAIRHDARIEARNKMSSEAEVEQLRARDQAKYGDPDGPTFEYLVDKNRGKGLEGDAIYEAIIESSARTDEQTNARFRGK</sequence>
<evidence type="ECO:0000256" key="1">
    <source>
        <dbReference type="SAM" id="SignalP"/>
    </source>
</evidence>
<feature type="signal peptide" evidence="1">
    <location>
        <begin position="1"/>
        <end position="22"/>
    </location>
</feature>
<keyword evidence="1" id="KW-0732">Signal</keyword>
<proteinExistence type="predicted"/>
<accession>A0A2S9YP76</accession>
<feature type="chain" id="PRO_5015610019" description="Lipoprotein" evidence="1">
    <location>
        <begin position="23"/>
        <end position="154"/>
    </location>
</feature>
<evidence type="ECO:0008006" key="4">
    <source>
        <dbReference type="Google" id="ProtNLM"/>
    </source>
</evidence>
<name>A0A2S9YP76_9BACT</name>
<dbReference type="EMBL" id="PVNL01000064">
    <property type="protein sequence ID" value="PRQ06872.1"/>
    <property type="molecule type" value="Genomic_DNA"/>
</dbReference>
<comment type="caution">
    <text evidence="2">The sequence shown here is derived from an EMBL/GenBank/DDBJ whole genome shotgun (WGS) entry which is preliminary data.</text>
</comment>
<dbReference type="RefSeq" id="WP_244923830.1">
    <property type="nucleotide sequence ID" value="NZ_PVNL01000064.1"/>
</dbReference>
<evidence type="ECO:0000313" key="2">
    <source>
        <dbReference type="EMBL" id="PRQ06872.1"/>
    </source>
</evidence>
<gene>
    <name evidence="2" type="ORF">ENSA7_34100</name>
</gene>
<dbReference type="PROSITE" id="PS51257">
    <property type="entry name" value="PROKAR_LIPOPROTEIN"/>
    <property type="match status" value="1"/>
</dbReference>
<organism evidence="2 3">
    <name type="scientific">Enhygromyxa salina</name>
    <dbReference type="NCBI Taxonomy" id="215803"/>
    <lineage>
        <taxon>Bacteria</taxon>
        <taxon>Pseudomonadati</taxon>
        <taxon>Myxococcota</taxon>
        <taxon>Polyangia</taxon>
        <taxon>Nannocystales</taxon>
        <taxon>Nannocystaceae</taxon>
        <taxon>Enhygromyxa</taxon>
    </lineage>
</organism>